<keyword evidence="3" id="KW-1185">Reference proteome</keyword>
<keyword evidence="1" id="KW-0812">Transmembrane</keyword>
<comment type="caution">
    <text evidence="2">The sequence shown here is derived from an EMBL/GenBank/DDBJ whole genome shotgun (WGS) entry which is preliminary data.</text>
</comment>
<keyword evidence="1" id="KW-0472">Membrane</keyword>
<reference evidence="2" key="1">
    <citation type="journal article" date="2023" name="Science">
        <title>Genome structures resolve the early diversification of teleost fishes.</title>
        <authorList>
            <person name="Parey E."/>
            <person name="Louis A."/>
            <person name="Montfort J."/>
            <person name="Bouchez O."/>
            <person name="Roques C."/>
            <person name="Iampietro C."/>
            <person name="Lluch J."/>
            <person name="Castinel A."/>
            <person name="Donnadieu C."/>
            <person name="Desvignes T."/>
            <person name="Floi Bucao C."/>
            <person name="Jouanno E."/>
            <person name="Wen M."/>
            <person name="Mejri S."/>
            <person name="Dirks R."/>
            <person name="Jansen H."/>
            <person name="Henkel C."/>
            <person name="Chen W.J."/>
            <person name="Zahm M."/>
            <person name="Cabau C."/>
            <person name="Klopp C."/>
            <person name="Thompson A.W."/>
            <person name="Robinson-Rechavi M."/>
            <person name="Braasch I."/>
            <person name="Lecointre G."/>
            <person name="Bobe J."/>
            <person name="Postlethwait J.H."/>
            <person name="Berthelot C."/>
            <person name="Roest Crollius H."/>
            <person name="Guiguen Y."/>
        </authorList>
    </citation>
    <scope>NUCLEOTIDE SEQUENCE</scope>
    <source>
        <strain evidence="2">NC1722</strain>
    </source>
</reference>
<evidence type="ECO:0000256" key="1">
    <source>
        <dbReference type="SAM" id="Phobius"/>
    </source>
</evidence>
<evidence type="ECO:0000313" key="3">
    <source>
        <dbReference type="Proteomes" id="UP001221898"/>
    </source>
</evidence>
<evidence type="ECO:0000313" key="2">
    <source>
        <dbReference type="EMBL" id="KAJ8404154.1"/>
    </source>
</evidence>
<keyword evidence="1" id="KW-1133">Transmembrane helix</keyword>
<organism evidence="2 3">
    <name type="scientific">Aldrovandia affinis</name>
    <dbReference type="NCBI Taxonomy" id="143900"/>
    <lineage>
        <taxon>Eukaryota</taxon>
        <taxon>Metazoa</taxon>
        <taxon>Chordata</taxon>
        <taxon>Craniata</taxon>
        <taxon>Vertebrata</taxon>
        <taxon>Euteleostomi</taxon>
        <taxon>Actinopterygii</taxon>
        <taxon>Neopterygii</taxon>
        <taxon>Teleostei</taxon>
        <taxon>Notacanthiformes</taxon>
        <taxon>Halosauridae</taxon>
        <taxon>Aldrovandia</taxon>
    </lineage>
</organism>
<gene>
    <name evidence="2" type="ORF">AAFF_G00339270</name>
</gene>
<dbReference type="Proteomes" id="UP001221898">
    <property type="component" value="Unassembled WGS sequence"/>
</dbReference>
<name>A0AAD7SKC3_9TELE</name>
<feature type="transmembrane region" description="Helical" evidence="1">
    <location>
        <begin position="47"/>
        <end position="66"/>
    </location>
</feature>
<dbReference type="EMBL" id="JAINUG010000054">
    <property type="protein sequence ID" value="KAJ8404154.1"/>
    <property type="molecule type" value="Genomic_DNA"/>
</dbReference>
<accession>A0AAD7SKC3</accession>
<sequence length="166" mass="18209">MNSINTTGLNYTDDTGQVYQYSIPGDNGELYKEYKPAPRDIIPLPKAVLYLLMAALVVVAVAYVIVGHLVKDLARDIADCVLWPNEDVSEKESDLRCITPTHMAAGQPLCHTNAFHVWDRDDVVIPLSLVDRPQSSPLPLAVIPSFFPAHGIVESPTTANSLPRDT</sequence>
<dbReference type="AlphaFoldDB" id="A0AAD7SKC3"/>
<proteinExistence type="predicted"/>
<protein>
    <submittedName>
        <fullName evidence="2">Uncharacterized protein</fullName>
    </submittedName>
</protein>